<dbReference type="AlphaFoldDB" id="A0A1G7DJF4"/>
<feature type="transmembrane region" description="Helical" evidence="6">
    <location>
        <begin position="247"/>
        <end position="269"/>
    </location>
</feature>
<dbReference type="EMBL" id="FNAP01000007">
    <property type="protein sequence ID" value="SDE51180.1"/>
    <property type="molecule type" value="Genomic_DNA"/>
</dbReference>
<feature type="transmembrane region" description="Helical" evidence="6">
    <location>
        <begin position="79"/>
        <end position="98"/>
    </location>
</feature>
<dbReference type="InterPro" id="IPR024371">
    <property type="entry name" value="AcetylCoA_trans_1-like"/>
</dbReference>
<keyword evidence="2" id="KW-0813">Transport</keyword>
<evidence type="ECO:0000256" key="4">
    <source>
        <dbReference type="ARBA" id="ARBA00022989"/>
    </source>
</evidence>
<dbReference type="OrthoDB" id="9787815at2"/>
<feature type="transmembrane region" description="Helical" evidence="6">
    <location>
        <begin position="145"/>
        <end position="164"/>
    </location>
</feature>
<evidence type="ECO:0000256" key="5">
    <source>
        <dbReference type="ARBA" id="ARBA00023136"/>
    </source>
</evidence>
<feature type="transmembrane region" description="Helical" evidence="6">
    <location>
        <begin position="216"/>
        <end position="241"/>
    </location>
</feature>
<dbReference type="Gene3D" id="1.20.1250.20">
    <property type="entry name" value="MFS general substrate transporter like domains"/>
    <property type="match status" value="1"/>
</dbReference>
<dbReference type="GO" id="GO:0035348">
    <property type="term" value="P:acetyl-CoA transmembrane transport"/>
    <property type="evidence" value="ECO:0007669"/>
    <property type="project" value="InterPro"/>
</dbReference>
<dbReference type="PANTHER" id="PTHR12778:SF10">
    <property type="entry name" value="MAJOR FACILITATOR SUPERFAMILY DOMAIN-CONTAINING PROTEIN 3"/>
    <property type="match status" value="1"/>
</dbReference>
<feature type="transmembrane region" description="Helical" evidence="6">
    <location>
        <begin position="48"/>
        <end position="67"/>
    </location>
</feature>
<dbReference type="InterPro" id="IPR004752">
    <property type="entry name" value="AmpG_permease/AT-1"/>
</dbReference>
<accession>A0A1G7DJF4</accession>
<evidence type="ECO:0000313" key="8">
    <source>
        <dbReference type="Proteomes" id="UP000199412"/>
    </source>
</evidence>
<name>A0A1G7DJF4_9PROT</name>
<evidence type="ECO:0000256" key="2">
    <source>
        <dbReference type="ARBA" id="ARBA00022448"/>
    </source>
</evidence>
<proteinExistence type="predicted"/>
<gene>
    <name evidence="7" type="ORF">SAMN05421720_107199</name>
</gene>
<dbReference type="SUPFAM" id="SSF103473">
    <property type="entry name" value="MFS general substrate transporter"/>
    <property type="match status" value="1"/>
</dbReference>
<dbReference type="RefSeq" id="WP_092786234.1">
    <property type="nucleotide sequence ID" value="NZ_FNAP01000007.1"/>
</dbReference>
<organism evidence="7 8">
    <name type="scientific">Rhodospira trueperi</name>
    <dbReference type="NCBI Taxonomy" id="69960"/>
    <lineage>
        <taxon>Bacteria</taxon>
        <taxon>Pseudomonadati</taxon>
        <taxon>Pseudomonadota</taxon>
        <taxon>Alphaproteobacteria</taxon>
        <taxon>Rhodospirillales</taxon>
        <taxon>Rhodospirillaceae</taxon>
        <taxon>Rhodospira</taxon>
    </lineage>
</organism>
<keyword evidence="4 6" id="KW-1133">Transmembrane helix</keyword>
<dbReference type="PANTHER" id="PTHR12778">
    <property type="entry name" value="SOLUTE CARRIER FAMILY 33 ACETYL-COA TRANSPORTER -RELATED"/>
    <property type="match status" value="1"/>
</dbReference>
<sequence>MRVTDPDRALLGVIGALYLAQGISFGLVTEALPTLLRAGGVPLETVALVPLAMLPWVVKVLWAPLVDNRGSRRLGRRRGWILPTQALLVAALLGVAALPFDADGAVTIVGLLGVACLAACTQDIATDGLAAERLGRPRMALANSLQVGGMMAGLLLGGAGMMVLTDWVGAPAALSAMAGLIALTAVPVLLWREPPAAPDADRTPARLRAFFRSRTGWALAAIALLFANGHAVATALARLLLVEQDWSLAHIGLIVGTGNAVAIILGAALAGPAVRVWGAVPAAMAGLLVSLSGPVLWWTGAGAPGTMPTGLAVAATLGGGLGEGLASVAVFTLAFRFAHDGRQAGTDITMVQCLHGLGGMVMTAVATALVAASGFGWGFALALGCAGLALAVILATRRLCEPERFPAAGPSPRCKEDAHVQDLAKPF</sequence>
<evidence type="ECO:0000313" key="7">
    <source>
        <dbReference type="EMBL" id="SDE51180.1"/>
    </source>
</evidence>
<keyword evidence="8" id="KW-1185">Reference proteome</keyword>
<dbReference type="STRING" id="69960.SAMN05421720_107199"/>
<reference evidence="7 8" key="1">
    <citation type="submission" date="2016-10" db="EMBL/GenBank/DDBJ databases">
        <authorList>
            <person name="de Groot N.N."/>
        </authorList>
    </citation>
    <scope>NUCLEOTIDE SEQUENCE [LARGE SCALE GENOMIC DNA]</scope>
    <source>
        <strain evidence="7 8">ATCC 700224</strain>
    </source>
</reference>
<comment type="subcellular location">
    <subcellularLocation>
        <location evidence="1">Membrane</location>
        <topology evidence="1">Multi-pass membrane protein</topology>
    </subcellularLocation>
</comment>
<dbReference type="GO" id="GO:0008521">
    <property type="term" value="F:acetyl-CoA transmembrane transporter activity"/>
    <property type="evidence" value="ECO:0007669"/>
    <property type="project" value="InterPro"/>
</dbReference>
<dbReference type="InterPro" id="IPR036259">
    <property type="entry name" value="MFS_trans_sf"/>
</dbReference>
<keyword evidence="5 6" id="KW-0472">Membrane</keyword>
<protein>
    <submittedName>
        <fullName evidence="7">Siderophore transporter, RhtX/FptX family</fullName>
    </submittedName>
</protein>
<feature type="transmembrane region" description="Helical" evidence="6">
    <location>
        <begin position="350"/>
        <end position="371"/>
    </location>
</feature>
<feature type="transmembrane region" description="Helical" evidence="6">
    <location>
        <begin position="104"/>
        <end position="125"/>
    </location>
</feature>
<feature type="transmembrane region" description="Helical" evidence="6">
    <location>
        <begin position="311"/>
        <end position="338"/>
    </location>
</feature>
<evidence type="ECO:0000256" key="1">
    <source>
        <dbReference type="ARBA" id="ARBA00004141"/>
    </source>
</evidence>
<keyword evidence="3 6" id="KW-0812">Transmembrane</keyword>
<feature type="transmembrane region" description="Helical" evidence="6">
    <location>
        <begin position="377"/>
        <end position="395"/>
    </location>
</feature>
<dbReference type="Proteomes" id="UP000199412">
    <property type="component" value="Unassembled WGS sequence"/>
</dbReference>
<evidence type="ECO:0000256" key="6">
    <source>
        <dbReference type="SAM" id="Phobius"/>
    </source>
</evidence>
<feature type="transmembrane region" description="Helical" evidence="6">
    <location>
        <begin position="276"/>
        <end position="299"/>
    </location>
</feature>
<dbReference type="Pfam" id="PF13000">
    <property type="entry name" value="Acatn"/>
    <property type="match status" value="1"/>
</dbReference>
<feature type="transmembrane region" description="Helical" evidence="6">
    <location>
        <begin position="170"/>
        <end position="191"/>
    </location>
</feature>
<dbReference type="GO" id="GO:0016020">
    <property type="term" value="C:membrane"/>
    <property type="evidence" value="ECO:0007669"/>
    <property type="project" value="UniProtKB-SubCell"/>
</dbReference>
<evidence type="ECO:0000256" key="3">
    <source>
        <dbReference type="ARBA" id="ARBA00022692"/>
    </source>
</evidence>